<dbReference type="PANTHER" id="PTHR21660">
    <property type="entry name" value="THIOESTERASE SUPERFAMILY MEMBER-RELATED"/>
    <property type="match status" value="1"/>
</dbReference>
<dbReference type="Pfam" id="PF03061">
    <property type="entry name" value="4HBT"/>
    <property type="match status" value="1"/>
</dbReference>
<name>A0A356LKI8_9BURK</name>
<dbReference type="Gene3D" id="3.10.129.10">
    <property type="entry name" value="Hotdog Thioesterase"/>
    <property type="match status" value="1"/>
</dbReference>
<dbReference type="InterPro" id="IPR006683">
    <property type="entry name" value="Thioestr_dom"/>
</dbReference>
<organism evidence="4 5">
    <name type="scientific">Advenella kashmirensis</name>
    <dbReference type="NCBI Taxonomy" id="310575"/>
    <lineage>
        <taxon>Bacteria</taxon>
        <taxon>Pseudomonadati</taxon>
        <taxon>Pseudomonadota</taxon>
        <taxon>Betaproteobacteria</taxon>
        <taxon>Burkholderiales</taxon>
        <taxon>Alcaligenaceae</taxon>
    </lineage>
</organism>
<dbReference type="InterPro" id="IPR029069">
    <property type="entry name" value="HotDog_dom_sf"/>
</dbReference>
<evidence type="ECO:0000256" key="1">
    <source>
        <dbReference type="ARBA" id="ARBA00008324"/>
    </source>
</evidence>
<proteinExistence type="inferred from homology"/>
<dbReference type="Proteomes" id="UP000264036">
    <property type="component" value="Unassembled WGS sequence"/>
</dbReference>
<evidence type="ECO:0000256" key="2">
    <source>
        <dbReference type="ARBA" id="ARBA00022801"/>
    </source>
</evidence>
<evidence type="ECO:0000259" key="3">
    <source>
        <dbReference type="Pfam" id="PF03061"/>
    </source>
</evidence>
<protein>
    <submittedName>
        <fullName evidence="4">Phenylacetic acid degradation protein</fullName>
    </submittedName>
</protein>
<dbReference type="InterPro" id="IPR003736">
    <property type="entry name" value="PAAI_dom"/>
</dbReference>
<dbReference type="GO" id="GO:0047617">
    <property type="term" value="F:fatty acyl-CoA hydrolase activity"/>
    <property type="evidence" value="ECO:0007669"/>
    <property type="project" value="InterPro"/>
</dbReference>
<dbReference type="SUPFAM" id="SSF54637">
    <property type="entry name" value="Thioesterase/thiol ester dehydrase-isomerase"/>
    <property type="match status" value="1"/>
</dbReference>
<feature type="domain" description="Thioesterase" evidence="3">
    <location>
        <begin position="66"/>
        <end position="140"/>
    </location>
</feature>
<evidence type="ECO:0000313" key="4">
    <source>
        <dbReference type="EMBL" id="HBP31424.1"/>
    </source>
</evidence>
<dbReference type="InterPro" id="IPR039298">
    <property type="entry name" value="ACOT13"/>
</dbReference>
<accession>A0A356LKI8</accession>
<reference evidence="4 5" key="1">
    <citation type="journal article" date="2018" name="Nat. Biotechnol.">
        <title>A standardized bacterial taxonomy based on genome phylogeny substantially revises the tree of life.</title>
        <authorList>
            <person name="Parks D.H."/>
            <person name="Chuvochina M."/>
            <person name="Waite D.W."/>
            <person name="Rinke C."/>
            <person name="Skarshewski A."/>
            <person name="Chaumeil P.A."/>
            <person name="Hugenholtz P."/>
        </authorList>
    </citation>
    <scope>NUCLEOTIDE SEQUENCE [LARGE SCALE GENOMIC DNA]</scope>
    <source>
        <strain evidence="4">UBA10707</strain>
    </source>
</reference>
<dbReference type="PANTHER" id="PTHR21660:SF1">
    <property type="entry name" value="ACYL-COENZYME A THIOESTERASE 13"/>
    <property type="match status" value="1"/>
</dbReference>
<comment type="caution">
    <text evidence="4">The sequence shown here is derived from an EMBL/GenBank/DDBJ whole genome shotgun (WGS) entry which is preliminary data.</text>
</comment>
<comment type="similarity">
    <text evidence="1">Belongs to the thioesterase PaaI family.</text>
</comment>
<dbReference type="CDD" id="cd03443">
    <property type="entry name" value="PaaI_thioesterase"/>
    <property type="match status" value="1"/>
</dbReference>
<dbReference type="EMBL" id="DOEK01000039">
    <property type="protein sequence ID" value="HBP31424.1"/>
    <property type="molecule type" value="Genomic_DNA"/>
</dbReference>
<dbReference type="NCBIfam" id="TIGR00369">
    <property type="entry name" value="unchar_dom_1"/>
    <property type="match status" value="1"/>
</dbReference>
<gene>
    <name evidence="4" type="ORF">DD666_18695</name>
</gene>
<keyword evidence="2" id="KW-0378">Hydrolase</keyword>
<sequence>MRTLEDSSLSCVKNQELSIEADGLQLGHFGIDVPFMHHIGLQTINLDGDCCRTHLKLKRELLNSRGDIHGGALMSALDFTLSVVARAHDPLTIGAATIDMSTHFYAPAKSQIDIVATCKRRGKSIAFCEGEVHDDEGVVLAVARAVFKLVPRIG</sequence>
<evidence type="ECO:0000313" key="5">
    <source>
        <dbReference type="Proteomes" id="UP000264036"/>
    </source>
</evidence>
<dbReference type="AlphaFoldDB" id="A0A356LKI8"/>